<proteinExistence type="predicted"/>
<evidence type="ECO:0000259" key="2">
    <source>
        <dbReference type="Pfam" id="PF20469"/>
    </source>
</evidence>
<dbReference type="InterPro" id="IPR034139">
    <property type="entry name" value="TOPRIM_OLD"/>
</dbReference>
<dbReference type="AlphaFoldDB" id="A0A9X3N2Z2"/>
<keyword evidence="4" id="KW-1185">Reference proteome</keyword>
<dbReference type="Gene3D" id="3.40.50.300">
    <property type="entry name" value="P-loop containing nucleotide triphosphate hydrolases"/>
    <property type="match status" value="1"/>
</dbReference>
<dbReference type="PANTHER" id="PTHR43581">
    <property type="entry name" value="ATP/GTP PHOSPHATASE"/>
    <property type="match status" value="1"/>
</dbReference>
<organism evidence="3 4">
    <name type="scientific">Solirubrobacter phytolaccae</name>
    <dbReference type="NCBI Taxonomy" id="1404360"/>
    <lineage>
        <taxon>Bacteria</taxon>
        <taxon>Bacillati</taxon>
        <taxon>Actinomycetota</taxon>
        <taxon>Thermoleophilia</taxon>
        <taxon>Solirubrobacterales</taxon>
        <taxon>Solirubrobacteraceae</taxon>
        <taxon>Solirubrobacter</taxon>
    </lineage>
</organism>
<dbReference type="InterPro" id="IPR051396">
    <property type="entry name" value="Bact_Antivir_Def_Nuclease"/>
</dbReference>
<name>A0A9X3N2Z2_9ACTN</name>
<dbReference type="RefSeq" id="WP_270023061.1">
    <property type="nucleotide sequence ID" value="NZ_JAPDDP010000001.1"/>
</dbReference>
<dbReference type="Pfam" id="PF20469">
    <property type="entry name" value="OLD-like_TOPRIM"/>
    <property type="match status" value="1"/>
</dbReference>
<reference evidence="3" key="1">
    <citation type="submission" date="2022-10" db="EMBL/GenBank/DDBJ databases">
        <title>The WGS of Solirubrobacter phytolaccae KCTC 29190.</title>
        <authorList>
            <person name="Jiang Z."/>
        </authorList>
    </citation>
    <scope>NUCLEOTIDE SEQUENCE</scope>
    <source>
        <strain evidence="3">KCTC 29190</strain>
    </source>
</reference>
<dbReference type="PANTHER" id="PTHR43581:SF4">
    <property type="entry name" value="ATP_GTP PHOSPHATASE"/>
    <property type="match status" value="1"/>
</dbReference>
<evidence type="ECO:0000259" key="1">
    <source>
        <dbReference type="Pfam" id="PF13304"/>
    </source>
</evidence>
<dbReference type="GO" id="GO:0016887">
    <property type="term" value="F:ATP hydrolysis activity"/>
    <property type="evidence" value="ECO:0007669"/>
    <property type="project" value="InterPro"/>
</dbReference>
<dbReference type="Proteomes" id="UP001147653">
    <property type="component" value="Unassembled WGS sequence"/>
</dbReference>
<feature type="domain" description="OLD protein-like TOPRIM" evidence="2">
    <location>
        <begin position="363"/>
        <end position="430"/>
    </location>
</feature>
<feature type="domain" description="ATPase AAA-type core" evidence="1">
    <location>
        <begin position="240"/>
        <end position="313"/>
    </location>
</feature>
<gene>
    <name evidence="3" type="ORF">OJ997_00680</name>
</gene>
<dbReference type="InterPro" id="IPR027417">
    <property type="entry name" value="P-loop_NTPase"/>
</dbReference>
<comment type="caution">
    <text evidence="3">The sequence shown here is derived from an EMBL/GenBank/DDBJ whole genome shotgun (WGS) entry which is preliminary data.</text>
</comment>
<protein>
    <submittedName>
        <fullName evidence="3">AAA family ATPase</fullName>
    </submittedName>
</protein>
<dbReference type="EMBL" id="JAPDDP010000001">
    <property type="protein sequence ID" value="MDA0178793.1"/>
    <property type="molecule type" value="Genomic_DNA"/>
</dbReference>
<accession>A0A9X3N2Z2</accession>
<dbReference type="Pfam" id="PF13304">
    <property type="entry name" value="AAA_21"/>
    <property type="match status" value="1"/>
</dbReference>
<dbReference type="GO" id="GO:0005524">
    <property type="term" value="F:ATP binding"/>
    <property type="evidence" value="ECO:0007669"/>
    <property type="project" value="InterPro"/>
</dbReference>
<dbReference type="SUPFAM" id="SSF52540">
    <property type="entry name" value="P-loop containing nucleoside triphosphate hydrolases"/>
    <property type="match status" value="1"/>
</dbReference>
<sequence>MPGRFRLTSIRFRAGAAPSEPPTEFEPSYVTVVVGPNNSGKSLLLKELEQWSTGGQVPPVTPWPGGDVLAAASADWPADEEELRAELAEREVPGQILSDQQMMIYSFQPEAVGTQGMPGASVGPGEVAIQLINIFGLEFGEFCRTMIMQHFRMRLDGRQRFALADPRQVTSLDRGPSSAVMAVWRDPGKYRRVRDLILAATGLHFVVNIADLPSLSMSLSEQPPPESPVDSLAPEVIAYHRAAVPLQSFSDGIQIYTGLVVAVFSLPHRVLLVDEPEAYLHPTLARRLGGDLAKVARERQASLVAATHSAEFLMGCVSEVPDTSIVRLTYESGVATARVLGGTDVAALTRDPLLRSAEALRALFSRATVVCEADSDRAFYEEINRRLLATEHRTGSDDTTFLNAQNWQTIPTIAAPLRRLGIPAAMVVDLETLIEGSGWSAIIGALGLEDGTAGPLNQRRSACGNLLAGAGRVGGDGSPYRIKRAGLNALEAAPRETVRAFLAELAQYGVFVVPVGELENWLPPLGVTNKQRWVTEMLVRLGTLGTETYVPPGAGDVWQFLEEIAAWTHDPNRLGIPVA</sequence>
<evidence type="ECO:0000313" key="3">
    <source>
        <dbReference type="EMBL" id="MDA0178793.1"/>
    </source>
</evidence>
<evidence type="ECO:0000313" key="4">
    <source>
        <dbReference type="Proteomes" id="UP001147653"/>
    </source>
</evidence>
<dbReference type="InterPro" id="IPR003959">
    <property type="entry name" value="ATPase_AAA_core"/>
</dbReference>